<sequence length="599" mass="66728">MKWCLNSWRILWSMGEDSMSVKVVPVKNLRFSSDVHRSLSAQAEREMEGSNIDYRTPLFAKPSGSEGATPTENTRISGVTGLVPVTSESIWENLSSTGVFKKLLKDDKTGNMLKFEKGFFDYVGSSRSIKAPFAESLSKLNEYFGVPNFKPNRKAFEDAVKQTSLLVHKHIPKSSLRTVSIKEAINRLPKTTGWGAPFFLKGKEMTYDDNGKQISIVDNTPMYGKAAELIQQAILKGEEPSWELTVNQLLWRGQEGRDGKTKQSIIWGAAHGVTIMGARLFHSWIAKEMNLPWRKSLVQQEEVDKAMAVAFKNSEVMYGFDASGFDFHMHSEMMDAAAKIILDCFNLSDSDLKIFKWYFKQFKTSSIITPTGVMQGSEHNVPSGDQWTNTIDSLVNLIGANYMSLRTGVTLSDFQITGDDAVYGLTKAGEHFPTKAEAAYAELGWEVNSNKQWYDTNSVTYLKSLHLSGKEASYKSYTWTLISCMNMESPKGWKWPMYSARNMVMTSNVSPAYGGYNDFMAFMAAGDKYGLGLKSKEGSLGMLRLAGSEQELIKRLDFQSFAANQQGMDKTASGVSIDVPNLNTAKWVAAKQSVPSVKG</sequence>
<feature type="domain" description="RdRp catalytic" evidence="4">
    <location>
        <begin position="315"/>
        <end position="433"/>
    </location>
</feature>
<dbReference type="SUPFAM" id="SSF56672">
    <property type="entry name" value="DNA/RNA polymerases"/>
    <property type="match status" value="1"/>
</dbReference>
<evidence type="ECO:0000256" key="2">
    <source>
        <dbReference type="ARBA" id="ARBA00022695"/>
    </source>
</evidence>
<keyword evidence="3" id="KW-0693">Viral RNA replication</keyword>
<dbReference type="Pfam" id="PF00680">
    <property type="entry name" value="RdRP_1"/>
    <property type="match status" value="1"/>
</dbReference>
<dbReference type="InterPro" id="IPR001205">
    <property type="entry name" value="RNA-dir_pol_C"/>
</dbReference>
<dbReference type="PROSITE" id="PS50507">
    <property type="entry name" value="RDRP_SSRNA_POS"/>
    <property type="match status" value="1"/>
</dbReference>
<name>A0A1L3KLH3_9VIRU</name>
<proteinExistence type="predicted"/>
<evidence type="ECO:0000259" key="4">
    <source>
        <dbReference type="PROSITE" id="PS50507"/>
    </source>
</evidence>
<dbReference type="InterPro" id="IPR043502">
    <property type="entry name" value="DNA/RNA_pol_sf"/>
</dbReference>
<protein>
    <submittedName>
        <fullName evidence="5">RdRp</fullName>
    </submittedName>
</protein>
<organism evidence="5">
    <name type="scientific">Beihai picobirna-like virus 4</name>
    <dbReference type="NCBI Taxonomy" id="1922521"/>
    <lineage>
        <taxon>Viruses</taxon>
        <taxon>Riboviria</taxon>
    </lineage>
</organism>
<dbReference type="EMBL" id="KX884059">
    <property type="protein sequence ID" value="APG78169.1"/>
    <property type="molecule type" value="Genomic_RNA"/>
</dbReference>
<keyword evidence="1" id="KW-0808">Transferase</keyword>
<dbReference type="InterPro" id="IPR007094">
    <property type="entry name" value="RNA-dir_pol_PSvirus"/>
</dbReference>
<dbReference type="GO" id="GO:0006351">
    <property type="term" value="P:DNA-templated transcription"/>
    <property type="evidence" value="ECO:0007669"/>
    <property type="project" value="InterPro"/>
</dbReference>
<evidence type="ECO:0000313" key="5">
    <source>
        <dbReference type="EMBL" id="APG78169.1"/>
    </source>
</evidence>
<reference evidence="5" key="1">
    <citation type="journal article" date="2016" name="Nature">
        <title>Redefining the invertebrate RNA virosphere.</title>
        <authorList>
            <person name="Shi M."/>
            <person name="Lin X.D."/>
            <person name="Tian J.H."/>
            <person name="Chen L.J."/>
            <person name="Chen X."/>
            <person name="Li C.X."/>
            <person name="Qin X.C."/>
            <person name="Li J."/>
            <person name="Cao J.P."/>
            <person name="Eden J.S."/>
            <person name="Buchmann J."/>
            <person name="Wang W."/>
            <person name="Xu J."/>
            <person name="Holmes E.C."/>
            <person name="Zhang Y.Z."/>
        </authorList>
    </citation>
    <scope>NUCLEOTIDE SEQUENCE</scope>
    <source>
        <strain evidence="5">BHJJX24179</strain>
    </source>
</reference>
<evidence type="ECO:0000256" key="3">
    <source>
        <dbReference type="ARBA" id="ARBA00022953"/>
    </source>
</evidence>
<dbReference type="GO" id="GO:0003723">
    <property type="term" value="F:RNA binding"/>
    <property type="evidence" value="ECO:0007669"/>
    <property type="project" value="InterPro"/>
</dbReference>
<keyword evidence="2" id="KW-0548">Nucleotidyltransferase</keyword>
<dbReference type="GO" id="GO:0039694">
    <property type="term" value="P:viral RNA genome replication"/>
    <property type="evidence" value="ECO:0007669"/>
    <property type="project" value="InterPro"/>
</dbReference>
<dbReference type="GO" id="GO:0003968">
    <property type="term" value="F:RNA-directed RNA polymerase activity"/>
    <property type="evidence" value="ECO:0007669"/>
    <property type="project" value="InterPro"/>
</dbReference>
<accession>A0A1L3KLH3</accession>
<evidence type="ECO:0000256" key="1">
    <source>
        <dbReference type="ARBA" id="ARBA00022679"/>
    </source>
</evidence>